<feature type="region of interest" description="Disordered" evidence="2">
    <location>
        <begin position="1961"/>
        <end position="1994"/>
    </location>
</feature>
<dbReference type="PANTHER" id="PTHR45615">
    <property type="entry name" value="MYOSIN HEAVY CHAIN, NON-MUSCLE"/>
    <property type="match status" value="1"/>
</dbReference>
<keyword evidence="4" id="KW-1185">Reference proteome</keyword>
<feature type="compositionally biased region" description="Polar residues" evidence="2">
    <location>
        <begin position="157"/>
        <end position="180"/>
    </location>
</feature>
<reference evidence="3" key="2">
    <citation type="submission" date="2024-08" db="UniProtKB">
        <authorList>
            <consortium name="EnsemblMetazoa"/>
        </authorList>
    </citation>
    <scope>IDENTIFICATION</scope>
</reference>
<feature type="compositionally biased region" description="Basic and acidic residues" evidence="2">
    <location>
        <begin position="1698"/>
        <end position="1708"/>
    </location>
</feature>
<feature type="compositionally biased region" description="Basic and acidic residues" evidence="2">
    <location>
        <begin position="919"/>
        <end position="938"/>
    </location>
</feature>
<feature type="region of interest" description="Disordered" evidence="2">
    <location>
        <begin position="1641"/>
        <end position="1739"/>
    </location>
</feature>
<evidence type="ECO:0000313" key="4">
    <source>
        <dbReference type="Proteomes" id="UP000019118"/>
    </source>
</evidence>
<reference evidence="4" key="1">
    <citation type="journal article" date="2013" name="Genome Biol.">
        <title>Draft genome of the mountain pine beetle, Dendroctonus ponderosae Hopkins, a major forest pest.</title>
        <authorList>
            <person name="Keeling C.I."/>
            <person name="Yuen M.M."/>
            <person name="Liao N.Y."/>
            <person name="Docking T.R."/>
            <person name="Chan S.K."/>
            <person name="Taylor G.A."/>
            <person name="Palmquist D.L."/>
            <person name="Jackman S.D."/>
            <person name="Nguyen A."/>
            <person name="Li M."/>
            <person name="Henderson H."/>
            <person name="Janes J.K."/>
            <person name="Zhao Y."/>
            <person name="Pandoh P."/>
            <person name="Moore R."/>
            <person name="Sperling F.A."/>
            <person name="Huber D.P."/>
            <person name="Birol I."/>
            <person name="Jones S.J."/>
            <person name="Bohlmann J."/>
        </authorList>
    </citation>
    <scope>NUCLEOTIDE SEQUENCE</scope>
</reference>
<feature type="region of interest" description="Disordered" evidence="2">
    <location>
        <begin position="2054"/>
        <end position="2080"/>
    </location>
</feature>
<feature type="coiled-coil region" evidence="1">
    <location>
        <begin position="231"/>
        <end position="300"/>
    </location>
</feature>
<protein>
    <submittedName>
        <fullName evidence="3">Uncharacterized protein</fullName>
    </submittedName>
</protein>
<feature type="compositionally biased region" description="Basic and acidic residues" evidence="2">
    <location>
        <begin position="15"/>
        <end position="24"/>
    </location>
</feature>
<feature type="region of interest" description="Disordered" evidence="2">
    <location>
        <begin position="1246"/>
        <end position="1278"/>
    </location>
</feature>
<feature type="compositionally biased region" description="Basic and acidic residues" evidence="2">
    <location>
        <begin position="53"/>
        <end position="62"/>
    </location>
</feature>
<dbReference type="KEGG" id="dpa:109542986"/>
<feature type="compositionally biased region" description="Basic and acidic residues" evidence="2">
    <location>
        <begin position="836"/>
        <end position="845"/>
    </location>
</feature>
<dbReference type="PANTHER" id="PTHR45615:SF40">
    <property type="entry name" value="MYOSIN HEAVY CHAIN, NON-MUSCLE"/>
    <property type="match status" value="1"/>
</dbReference>
<feature type="compositionally biased region" description="Basic and acidic residues" evidence="2">
    <location>
        <begin position="876"/>
        <end position="890"/>
    </location>
</feature>
<dbReference type="Gene3D" id="1.10.287.1490">
    <property type="match status" value="1"/>
</dbReference>
<dbReference type="GO" id="GO:0051015">
    <property type="term" value="F:actin filament binding"/>
    <property type="evidence" value="ECO:0007669"/>
    <property type="project" value="TreeGrafter"/>
</dbReference>
<keyword evidence="1" id="KW-0175">Coiled coil</keyword>
<evidence type="ECO:0000256" key="1">
    <source>
        <dbReference type="SAM" id="Coils"/>
    </source>
</evidence>
<accession>A0AAR5Q438</accession>
<evidence type="ECO:0000256" key="2">
    <source>
        <dbReference type="SAM" id="MobiDB-lite"/>
    </source>
</evidence>
<feature type="coiled-coil region" evidence="1">
    <location>
        <begin position="375"/>
        <end position="760"/>
    </location>
</feature>
<feature type="region of interest" description="Disordered" evidence="2">
    <location>
        <begin position="12"/>
        <end position="224"/>
    </location>
</feature>
<feature type="compositionally biased region" description="Polar residues" evidence="2">
    <location>
        <begin position="113"/>
        <end position="135"/>
    </location>
</feature>
<feature type="compositionally biased region" description="Basic and acidic residues" evidence="2">
    <location>
        <begin position="1658"/>
        <end position="1682"/>
    </location>
</feature>
<dbReference type="EnsemblMetazoa" id="XM_019912465.1">
    <property type="protein sequence ID" value="XP_019768024.1"/>
    <property type="gene ID" value="LOC109542986"/>
</dbReference>
<feature type="compositionally biased region" description="Low complexity" evidence="2">
    <location>
        <begin position="2342"/>
        <end position="2364"/>
    </location>
</feature>
<feature type="region of interest" description="Disordered" evidence="2">
    <location>
        <begin position="2332"/>
        <end position="2417"/>
    </location>
</feature>
<feature type="compositionally biased region" description="Basic and acidic residues" evidence="2">
    <location>
        <begin position="899"/>
        <end position="908"/>
    </location>
</feature>
<evidence type="ECO:0000313" key="3">
    <source>
        <dbReference type="EnsemblMetazoa" id="XP_019768024.1"/>
    </source>
</evidence>
<dbReference type="GO" id="GO:0000146">
    <property type="term" value="F:microfilament motor activity"/>
    <property type="evidence" value="ECO:0007669"/>
    <property type="project" value="TreeGrafter"/>
</dbReference>
<name>A0AAR5Q438_DENPD</name>
<feature type="compositionally biased region" description="Basic and acidic residues" evidence="2">
    <location>
        <begin position="101"/>
        <end position="112"/>
    </location>
</feature>
<feature type="region of interest" description="Disordered" evidence="2">
    <location>
        <begin position="817"/>
        <end position="956"/>
    </location>
</feature>
<dbReference type="GO" id="GO:0016460">
    <property type="term" value="C:myosin II complex"/>
    <property type="evidence" value="ECO:0007669"/>
    <property type="project" value="TreeGrafter"/>
</dbReference>
<proteinExistence type="predicted"/>
<organism evidence="3 4">
    <name type="scientific">Dendroctonus ponderosae</name>
    <name type="common">Mountain pine beetle</name>
    <dbReference type="NCBI Taxonomy" id="77166"/>
    <lineage>
        <taxon>Eukaryota</taxon>
        <taxon>Metazoa</taxon>
        <taxon>Ecdysozoa</taxon>
        <taxon>Arthropoda</taxon>
        <taxon>Hexapoda</taxon>
        <taxon>Insecta</taxon>
        <taxon>Pterygota</taxon>
        <taxon>Neoptera</taxon>
        <taxon>Endopterygota</taxon>
        <taxon>Coleoptera</taxon>
        <taxon>Polyphaga</taxon>
        <taxon>Cucujiformia</taxon>
        <taxon>Curculionidae</taxon>
        <taxon>Scolytinae</taxon>
        <taxon>Dendroctonus</taxon>
    </lineage>
</organism>
<feature type="compositionally biased region" description="Basic and acidic residues" evidence="2">
    <location>
        <begin position="1718"/>
        <end position="1728"/>
    </location>
</feature>
<feature type="compositionally biased region" description="Basic and acidic residues" evidence="2">
    <location>
        <begin position="1849"/>
        <end position="1866"/>
    </location>
</feature>
<feature type="compositionally biased region" description="Polar residues" evidence="2">
    <location>
        <begin position="63"/>
        <end position="75"/>
    </location>
</feature>
<dbReference type="GO" id="GO:0032982">
    <property type="term" value="C:myosin filament"/>
    <property type="evidence" value="ECO:0007669"/>
    <property type="project" value="TreeGrafter"/>
</dbReference>
<dbReference type="GO" id="GO:0005737">
    <property type="term" value="C:cytoplasm"/>
    <property type="evidence" value="ECO:0007669"/>
    <property type="project" value="TreeGrafter"/>
</dbReference>
<sequence>MGFLDGLFSKKAKAAKSDKARKPPTDFSRPANSTRAATFYAGLDPSTKNKRSKVTDATRRVDNNANIALQTQRSGSLRRRGKENAGGDVAVASLHPKAVTSRRESDPSKEKAQSSTLSLNNLLRHQPKTAQNQSSKPKRPTTVPNQVFLKRGHKEGPNQQDNLSRTSSITNLDSLESNFQGKGAKPRKAPSKERIDKQGQDGRKAKNNNKLEPPTGQPLSYSSDSLQEVELHQLRKQLREMADEKSSLALQLGEQRGQLNVLQKEILKLKSFQEESNVEMEKLAEENNVLRNRLRDVAHSPLSDNEKQQLLFENRHHSSAPASIATNVPDENGGDVTTCTTPDWDKHSSGNVSEVSVACLQDKINQMQETHYSTNEELQATLQELTDLQRQLTELQQENERLSEEKTLMFDSLCRQTERLNDSRQEVENLKQLLYRERQDETGTNQFESAVEREQKLVELLRSAQEEREQLLLKMEQLQADLHESRAGNIEKTEAIAQLSERVRTLECTLDAKHAEHKQLDQELAQAKDQSSGKQIEIDRLADLLENARTKINELEQDRTLSDKSELDELLDNARKEKDQLESEISYLKEHLARSKNENEKLKEQVFVLQEECKVTRNNAKTTQNDLEYKCEKLASEKASLSEQLQQFQEAVNELQVQAQCHLEDKRQLSAVLSETQRNMSEAERKNMTMENELQELRKLRAEENDEWEKFQNDLLTSVRVANDFKTEAQQQLQNFILENKTYRERVRLLEGQLEKLKGEKTSTSTQTDTILTPQIIAIARNLDPVITNRISLLEHPDPKSPVGSPKSMEKFFPILSKERRSKSRDNLAESSSESSSKRAKERKSSLKKSRSRDDLTVAPEEPLQEPKGLFKRSKSKDNVQESGEEDGKGSRGFMKWYKSKDHVDLDPTKGALKKSRSKEKVHEVDGAEKPRKSKDSIDSSSDSNKSESKPEFLSKFIKKRDKSRYKPGAHQKFMSVEEEMLLKSLDSWYEHIDHNVPDELLTEEDRAVKRLKTLYEDDVLKERPVAHKPKDSLAISKPLLNSVVLNPKLERFFRDPKLPSVDGEVRQSALEDVYFALDSKERTPDEALPKSRSMQDINVFEEFRTESELAPVTNSQPIPANKVYNRMSSEIHPNDSVSNPRYSTDHLLVNQLPQPRIYVNYENLDEIIGAIPKDLPEKELSEEQRFALKLKQALDEAEKQTTLKRLKKKKSSIRGVEISAPTQESVQKNWKLKEVLMNPKIRRAEYPTPSGERKRHSTDICSDLGSPSNTPTLTKATSKSHEDISFSFIPENTLINMYYASQQSKESSSSSSFTSAEFNLDTGKIVEKCDIPFKLQTVTVIPDSREDLLYNDTLNKTRNKEGLAELKQQLSDEDVHHPKIIEARANYRHELQKVLKRIEHDELRKSLRKQRSQDDLRELPVVDAPKVRRTVPPSKPNTLEIDAGLMDVAFVAPPQGYEDEEQLTQKPELHYYNYESAKAISIDASRGSSLLQEPEDAIPQQWVSVEELHFQTPTLIDAEEQDLKLHLDWSHADVEESPDNEEGEEGTHALFLHEGLQPPHQKYPSEGELDWQLPPALHLVEESPSEKGRHELLTLHELVEHLQRRTIRLGPPVDLQPEWQMPHVSQSAEATLHFEDVDKQHPKQEEPLKSPAQVSHPVEEVEESQHVLSLHEDVTRPRQEESWEEPTEAKLGWQVAEVRDSVGEKPQHTSTLHQGLRRQETPKEGKHSATQQESLEHPLEAELECFIEEERKHSLSVHDDFRRPPQEESLEHQLEGNLQWQVADVGPIIEEIPSIGEQPQIAEAHWEVPLISESSGMEETIKENQYGVVSPLEIRSCYRTVVKEYKSRFHQEEPEPEPEPNHPNHDPAIGDFFRTAFNNSVEAVREDEESALRRSEAISSIDEEMDAIMGRYMHTTASLLVQTSLVPETLPNVHQMDDMLNAEPLSLEDQQLIEEMKAKYDRSDTLSTNSERSDVAGDQLGEEAGARLRPSVGKKAARPLSELNEADLLLIDMARRQSADVEETDIVPPLPNSPKPQQVEVALVENPVKWQSVPSLQPRNPADSNVVMRNSPPNPRTSKRLSDLMFTETIFVPIAPTPELQPPTPPKYKQDGHFKEQVFVAPLPVAHEPVYSNVGFKTLESPKAAYKGAIKKPLPLPRDNLAGPRALDVADFDKMSEAELNSSRVGDKEANVRGESTEDPIWVEESKAHTDIVSKLEESPVELKASGEEARAVQEENDVEEIAPNSSNVNLFHMDSPLSYDSYLELFKSDESKEFEALLGKRPETRPKIVDFVPLDDKTTSVFTQENNSYDTLEREKTFHVLEQAATITKPDASSSLEVLAQKSSTSASKSSSTSRTSFSQAKKLFEALAEANKEEKPRPKPNRLGGRDSKSWQQLKQKPSKETIPDLPTPDSKDH</sequence>
<feature type="compositionally biased region" description="Basic and acidic residues" evidence="2">
    <location>
        <begin position="190"/>
        <end position="204"/>
    </location>
</feature>
<dbReference type="GeneID" id="109542986"/>
<dbReference type="Proteomes" id="UP000019118">
    <property type="component" value="Unassembled WGS sequence"/>
</dbReference>
<feature type="region of interest" description="Disordered" evidence="2">
    <location>
        <begin position="1849"/>
        <end position="1872"/>
    </location>
</feature>
<feature type="compositionally biased region" description="Polar residues" evidence="2">
    <location>
        <begin position="1266"/>
        <end position="1278"/>
    </location>
</feature>